<sequence length="69" mass="7283">MSQVEPPGRDANPGDGWTVIAYLLSGLLLWGGIGVLLDRWLGTSLFALVGMLVGGAGAVYLVYIRYGKS</sequence>
<feature type="transmembrane region" description="Helical" evidence="1">
    <location>
        <begin position="20"/>
        <end position="37"/>
    </location>
</feature>
<gene>
    <name evidence="2" type="ORF">AVDCRST_MAG16-2058</name>
</gene>
<feature type="transmembrane region" description="Helical" evidence="1">
    <location>
        <begin position="44"/>
        <end position="66"/>
    </location>
</feature>
<proteinExistence type="predicted"/>
<accession>A0A6J4M146</accession>
<protein>
    <recommendedName>
        <fullName evidence="3">ATP synthase protein I</fullName>
    </recommendedName>
</protein>
<name>A0A6J4M146_9ACTN</name>
<evidence type="ECO:0000256" key="1">
    <source>
        <dbReference type="SAM" id="Phobius"/>
    </source>
</evidence>
<evidence type="ECO:0000313" key="2">
    <source>
        <dbReference type="EMBL" id="CAA9346032.1"/>
    </source>
</evidence>
<evidence type="ECO:0008006" key="3">
    <source>
        <dbReference type="Google" id="ProtNLM"/>
    </source>
</evidence>
<dbReference type="EMBL" id="CADCUE010000185">
    <property type="protein sequence ID" value="CAA9346032.1"/>
    <property type="molecule type" value="Genomic_DNA"/>
</dbReference>
<organism evidence="2">
    <name type="scientific">uncultured Frankineae bacterium</name>
    <dbReference type="NCBI Taxonomy" id="437475"/>
    <lineage>
        <taxon>Bacteria</taxon>
        <taxon>Bacillati</taxon>
        <taxon>Actinomycetota</taxon>
        <taxon>Actinomycetes</taxon>
        <taxon>Frankiales</taxon>
        <taxon>environmental samples</taxon>
    </lineage>
</organism>
<keyword evidence="1" id="KW-1133">Transmembrane helix</keyword>
<reference evidence="2" key="1">
    <citation type="submission" date="2020-02" db="EMBL/GenBank/DDBJ databases">
        <authorList>
            <person name="Meier V. D."/>
        </authorList>
    </citation>
    <scope>NUCLEOTIDE SEQUENCE</scope>
    <source>
        <strain evidence="2">AVDCRST_MAG16</strain>
    </source>
</reference>
<dbReference type="AlphaFoldDB" id="A0A6J4M146"/>
<keyword evidence="1" id="KW-0472">Membrane</keyword>
<keyword evidence="1" id="KW-0812">Transmembrane</keyword>